<reference evidence="1 2" key="1">
    <citation type="journal article" date="2015" name="Antimicrob. Agents Chemother.">
        <title>Whole-Genome Sequencing Identifies Emergence of a Quinolone Resistance Mutation in a Case of Stenotrophomonas maltophilia Bacteremia.</title>
        <authorList>
            <person name="Pak T.R."/>
            <person name="Altman D.R."/>
            <person name="Attie O."/>
            <person name="Sebra R."/>
            <person name="Hamula C.L."/>
            <person name="Lewis M."/>
            <person name="Deikus G."/>
            <person name="Newman L.C."/>
            <person name="Fang G."/>
            <person name="Hand J."/>
            <person name="Papel G."/>
            <person name="Wallach F."/>
            <person name="Schadt E.E."/>
            <person name="Huprikar S."/>
            <person name="van Bakel H."/>
            <person name="Kasarskis A."/>
            <person name="Bashir A."/>
        </authorList>
    </citation>
    <scope>NUCLEOTIDE SEQUENCE [LARGE SCALE GENOMIC DNA]</scope>
    <source>
        <strain evidence="1 2">ISMMS6</strain>
    </source>
</reference>
<evidence type="ECO:0000313" key="1">
    <source>
        <dbReference type="EMBL" id="KOO82843.1"/>
    </source>
</evidence>
<comment type="caution">
    <text evidence="1">The sequence shown here is derived from an EMBL/GenBank/DDBJ whole genome shotgun (WGS) entry which is preliminary data.</text>
</comment>
<gene>
    <name evidence="1" type="ORF">VL23_06140</name>
</gene>
<dbReference type="EMBL" id="JZIW01000001">
    <property type="protein sequence ID" value="KOO82843.1"/>
    <property type="molecule type" value="Genomic_DNA"/>
</dbReference>
<name>A0AB34TIH4_STEMA</name>
<sequence>MHERLISRAKSTNGIWKINGGDIRQHTLKAPPIKEQDALLEEMGEIRQARADIEKRKKKTLALKALALSEITLGGGNGI</sequence>
<protein>
    <recommendedName>
        <fullName evidence="3">Type I restriction modification DNA specificity domain-containing protein</fullName>
    </recommendedName>
</protein>
<organism evidence="1 2">
    <name type="scientific">Stenotrophomonas maltophilia</name>
    <name type="common">Pseudomonas maltophilia</name>
    <name type="synonym">Xanthomonas maltophilia</name>
    <dbReference type="NCBI Taxonomy" id="40324"/>
    <lineage>
        <taxon>Bacteria</taxon>
        <taxon>Pseudomonadati</taxon>
        <taxon>Pseudomonadota</taxon>
        <taxon>Gammaproteobacteria</taxon>
        <taxon>Lysobacterales</taxon>
        <taxon>Lysobacteraceae</taxon>
        <taxon>Stenotrophomonas</taxon>
        <taxon>Stenotrophomonas maltophilia group</taxon>
    </lineage>
</organism>
<dbReference type="Proteomes" id="UP000037632">
    <property type="component" value="Unassembled WGS sequence"/>
</dbReference>
<evidence type="ECO:0008006" key="3">
    <source>
        <dbReference type="Google" id="ProtNLM"/>
    </source>
</evidence>
<accession>A0AB34TIH4</accession>
<dbReference type="AlphaFoldDB" id="A0AB34TIH4"/>
<evidence type="ECO:0000313" key="2">
    <source>
        <dbReference type="Proteomes" id="UP000037632"/>
    </source>
</evidence>
<proteinExistence type="predicted"/>